<gene>
    <name evidence="2" type="ORF">PTTW11_01526</name>
</gene>
<feature type="region of interest" description="Disordered" evidence="1">
    <location>
        <begin position="98"/>
        <end position="120"/>
    </location>
</feature>
<evidence type="ECO:0000313" key="2">
    <source>
        <dbReference type="EMBL" id="CAE7007294.1"/>
    </source>
</evidence>
<feature type="region of interest" description="Disordered" evidence="1">
    <location>
        <begin position="1"/>
        <end position="30"/>
    </location>
</feature>
<feature type="compositionally biased region" description="Polar residues" evidence="1">
    <location>
        <begin position="1"/>
        <end position="14"/>
    </location>
</feature>
<dbReference type="EMBL" id="HG992978">
    <property type="protein sequence ID" value="CAE7007294.1"/>
    <property type="molecule type" value="Genomic_DNA"/>
</dbReference>
<dbReference type="Proteomes" id="UP000472372">
    <property type="component" value="Chromosome 2"/>
</dbReference>
<dbReference type="Pfam" id="PF05032">
    <property type="entry name" value="Spo12"/>
    <property type="match status" value="1"/>
</dbReference>
<dbReference type="AlphaFoldDB" id="A0A6S6VVD6"/>
<name>A0A6S6VVD6_9PLEO</name>
<feature type="region of interest" description="Disordered" evidence="1">
    <location>
        <begin position="41"/>
        <end position="60"/>
    </location>
</feature>
<evidence type="ECO:0000256" key="1">
    <source>
        <dbReference type="SAM" id="MobiDB-lite"/>
    </source>
</evidence>
<organism evidence="2 3">
    <name type="scientific">Pyrenophora teres f. teres</name>
    <dbReference type="NCBI Taxonomy" id="97479"/>
    <lineage>
        <taxon>Eukaryota</taxon>
        <taxon>Fungi</taxon>
        <taxon>Dikarya</taxon>
        <taxon>Ascomycota</taxon>
        <taxon>Pezizomycotina</taxon>
        <taxon>Dothideomycetes</taxon>
        <taxon>Pleosporomycetidae</taxon>
        <taxon>Pleosporales</taxon>
        <taxon>Pleosporineae</taxon>
        <taxon>Pleosporaceae</taxon>
        <taxon>Pyrenophora</taxon>
    </lineage>
</organism>
<sequence>MSPNVLSARSTNAQVKPVASPDKATDKDTKSLAFHRQVLESRMQDGEHEQKFVSPSDDIMSPATQKLQAFKTKHAMKKAKPQLLFKKTNAKAFAPLKEGSGPLFAHVPNKDAQTDEAVDA</sequence>
<evidence type="ECO:0000313" key="3">
    <source>
        <dbReference type="Proteomes" id="UP000472372"/>
    </source>
</evidence>
<reference evidence="2" key="1">
    <citation type="submission" date="2021-02" db="EMBL/GenBank/DDBJ databases">
        <authorList>
            <person name="Syme A R."/>
            <person name="Syme A R."/>
            <person name="Moolhuijzen P."/>
        </authorList>
    </citation>
    <scope>NUCLEOTIDE SEQUENCE</scope>
    <source>
        <strain evidence="2">W1-1</strain>
    </source>
</reference>
<dbReference type="InterPro" id="IPR007727">
    <property type="entry name" value="Spo12"/>
</dbReference>
<accession>A0A6S6VVD6</accession>
<feature type="compositionally biased region" description="Basic and acidic residues" evidence="1">
    <location>
        <begin position="41"/>
        <end position="51"/>
    </location>
</feature>
<proteinExistence type="predicted"/>
<protein>
    <submittedName>
        <fullName evidence="2">Spo12 protein</fullName>
    </submittedName>
</protein>